<dbReference type="SUPFAM" id="SSF46894">
    <property type="entry name" value="C-terminal effector domain of the bipartite response regulators"/>
    <property type="match status" value="1"/>
</dbReference>
<dbReference type="RefSeq" id="WP_370442427.1">
    <property type="nucleotide sequence ID" value="NZ_JBGFTU010000019.1"/>
</dbReference>
<dbReference type="PANTHER" id="PTHR43214">
    <property type="entry name" value="TWO-COMPONENT RESPONSE REGULATOR"/>
    <property type="match status" value="1"/>
</dbReference>
<dbReference type="InterPro" id="IPR000792">
    <property type="entry name" value="Tscrpt_reg_LuxR_C"/>
</dbReference>
<feature type="domain" description="HTH luxR-type" evidence="6">
    <location>
        <begin position="150"/>
        <end position="215"/>
    </location>
</feature>
<keyword evidence="3" id="KW-0238">DNA-binding</keyword>
<feature type="domain" description="Response regulatory" evidence="7">
    <location>
        <begin position="8"/>
        <end position="124"/>
    </location>
</feature>
<evidence type="ECO:0000313" key="8">
    <source>
        <dbReference type="EMBL" id="MEZ0166202.1"/>
    </source>
</evidence>
<keyword evidence="4" id="KW-0804">Transcription</keyword>
<evidence type="ECO:0000259" key="7">
    <source>
        <dbReference type="PROSITE" id="PS50110"/>
    </source>
</evidence>
<reference evidence="8 9" key="1">
    <citation type="submission" date="2024-07" db="EMBL/GenBank/DDBJ databases">
        <authorList>
            <person name="Thanompreechachai J."/>
            <person name="Duangmal K."/>
        </authorList>
    </citation>
    <scope>NUCLEOTIDE SEQUENCE [LARGE SCALE GENOMIC DNA]</scope>
    <source>
        <strain evidence="8 9">LSe6-4</strain>
    </source>
</reference>
<keyword evidence="9" id="KW-1185">Reference proteome</keyword>
<evidence type="ECO:0000256" key="4">
    <source>
        <dbReference type="ARBA" id="ARBA00023163"/>
    </source>
</evidence>
<dbReference type="InterPro" id="IPR011006">
    <property type="entry name" value="CheY-like_superfamily"/>
</dbReference>
<evidence type="ECO:0000259" key="6">
    <source>
        <dbReference type="PROSITE" id="PS50043"/>
    </source>
</evidence>
<dbReference type="SUPFAM" id="SSF52172">
    <property type="entry name" value="CheY-like"/>
    <property type="match status" value="1"/>
</dbReference>
<evidence type="ECO:0000256" key="1">
    <source>
        <dbReference type="ARBA" id="ARBA00022553"/>
    </source>
</evidence>
<keyword evidence="2" id="KW-0805">Transcription regulation</keyword>
<evidence type="ECO:0000256" key="5">
    <source>
        <dbReference type="PROSITE-ProRule" id="PRU00169"/>
    </source>
</evidence>
<proteinExistence type="predicted"/>
<dbReference type="InterPro" id="IPR039420">
    <property type="entry name" value="WalR-like"/>
</dbReference>
<accession>A0ABV4H3P1</accession>
<gene>
    <name evidence="8" type="ORF">AB2L27_15690</name>
</gene>
<dbReference type="InterPro" id="IPR016032">
    <property type="entry name" value="Sig_transdc_resp-reg_C-effctor"/>
</dbReference>
<dbReference type="InterPro" id="IPR058245">
    <property type="entry name" value="NreC/VraR/RcsB-like_REC"/>
</dbReference>
<dbReference type="InterPro" id="IPR001789">
    <property type="entry name" value="Sig_transdc_resp-reg_receiver"/>
</dbReference>
<evidence type="ECO:0000256" key="2">
    <source>
        <dbReference type="ARBA" id="ARBA00023015"/>
    </source>
</evidence>
<dbReference type="CDD" id="cd17535">
    <property type="entry name" value="REC_NarL-like"/>
    <property type="match status" value="1"/>
</dbReference>
<dbReference type="Gene3D" id="3.40.50.2300">
    <property type="match status" value="1"/>
</dbReference>
<dbReference type="PROSITE" id="PS50043">
    <property type="entry name" value="HTH_LUXR_2"/>
    <property type="match status" value="1"/>
</dbReference>
<sequence>MTAPDVLRVLVADDQTIVRDGLVALLGLLPEFEVVGTAGDGAQAVARVAELAPDVVLMDLGMPGVDGVEATRRLAAEHPDTAVVVLTTYADDASILGALQAGARGYLTKSAGRADIARALQGAVARQVVLDADVQARLLRAAGTPVPPPPVELPDGLTEREAEVLRLIAAGRSNQEVARELVVSVATVKTHVNHLFAKTGSRDRAQAVAYAHAHGLVPRSG</sequence>
<keyword evidence="1 5" id="KW-0597">Phosphoprotein</keyword>
<dbReference type="Pfam" id="PF00196">
    <property type="entry name" value="GerE"/>
    <property type="match status" value="1"/>
</dbReference>
<dbReference type="CDD" id="cd06170">
    <property type="entry name" value="LuxR_C_like"/>
    <property type="match status" value="1"/>
</dbReference>
<name>A0ABV4H3P1_9ACTN</name>
<organism evidence="8 9">
    <name type="scientific">Kineococcus halophytocola</name>
    <dbReference type="NCBI Taxonomy" id="3234027"/>
    <lineage>
        <taxon>Bacteria</taxon>
        <taxon>Bacillati</taxon>
        <taxon>Actinomycetota</taxon>
        <taxon>Actinomycetes</taxon>
        <taxon>Kineosporiales</taxon>
        <taxon>Kineosporiaceae</taxon>
        <taxon>Kineococcus</taxon>
    </lineage>
</organism>
<dbReference type="SMART" id="SM00421">
    <property type="entry name" value="HTH_LUXR"/>
    <property type="match status" value="1"/>
</dbReference>
<feature type="modified residue" description="4-aspartylphosphate" evidence="5">
    <location>
        <position position="59"/>
    </location>
</feature>
<evidence type="ECO:0000313" key="9">
    <source>
        <dbReference type="Proteomes" id="UP001565927"/>
    </source>
</evidence>
<dbReference type="PRINTS" id="PR00038">
    <property type="entry name" value="HTHLUXR"/>
</dbReference>
<evidence type="ECO:0000256" key="3">
    <source>
        <dbReference type="ARBA" id="ARBA00023125"/>
    </source>
</evidence>
<dbReference type="PROSITE" id="PS00622">
    <property type="entry name" value="HTH_LUXR_1"/>
    <property type="match status" value="1"/>
</dbReference>
<dbReference type="SMART" id="SM00448">
    <property type="entry name" value="REC"/>
    <property type="match status" value="1"/>
</dbReference>
<protein>
    <submittedName>
        <fullName evidence="8">Response regulator</fullName>
    </submittedName>
</protein>
<dbReference type="PROSITE" id="PS50110">
    <property type="entry name" value="RESPONSE_REGULATORY"/>
    <property type="match status" value="1"/>
</dbReference>
<comment type="caution">
    <text evidence="8">The sequence shown here is derived from an EMBL/GenBank/DDBJ whole genome shotgun (WGS) entry which is preliminary data.</text>
</comment>
<dbReference type="Proteomes" id="UP001565927">
    <property type="component" value="Unassembled WGS sequence"/>
</dbReference>
<dbReference type="EMBL" id="JBGFTU010000019">
    <property type="protein sequence ID" value="MEZ0166202.1"/>
    <property type="molecule type" value="Genomic_DNA"/>
</dbReference>
<dbReference type="Pfam" id="PF00072">
    <property type="entry name" value="Response_reg"/>
    <property type="match status" value="1"/>
</dbReference>
<dbReference type="PANTHER" id="PTHR43214:SF24">
    <property type="entry name" value="TRANSCRIPTIONAL REGULATORY PROTEIN NARL-RELATED"/>
    <property type="match status" value="1"/>
</dbReference>